<evidence type="ECO:0000313" key="4">
    <source>
        <dbReference type="Proteomes" id="UP001205185"/>
    </source>
</evidence>
<dbReference type="InterPro" id="IPR029063">
    <property type="entry name" value="SAM-dependent_MTases_sf"/>
</dbReference>
<dbReference type="Proteomes" id="UP001205185">
    <property type="component" value="Unassembled WGS sequence"/>
</dbReference>
<keyword evidence="1" id="KW-0489">Methyltransferase</keyword>
<dbReference type="SUPFAM" id="SSF53335">
    <property type="entry name" value="S-adenosyl-L-methionine-dependent methyltransferases"/>
    <property type="match status" value="1"/>
</dbReference>
<comment type="caution">
    <text evidence="3">The sequence shown here is derived from an EMBL/GenBank/DDBJ whole genome shotgun (WGS) entry which is preliminary data.</text>
</comment>
<proteinExistence type="predicted"/>
<name>A0ABT1IEW9_9PSEU</name>
<dbReference type="PANTHER" id="PTHR43619:SF2">
    <property type="entry name" value="S-ADENOSYL-L-METHIONINE-DEPENDENT METHYLTRANSFERASES SUPERFAMILY PROTEIN"/>
    <property type="match status" value="1"/>
</dbReference>
<dbReference type="PIRSF" id="PIRSF028177">
    <property type="entry name" value="Polyketide_synth_Omtfrase_TcmP"/>
    <property type="match status" value="1"/>
</dbReference>
<protein>
    <submittedName>
        <fullName evidence="3">O-Methyltransferase involved in polyketide biosynthesis</fullName>
    </submittedName>
</protein>
<evidence type="ECO:0000256" key="2">
    <source>
        <dbReference type="ARBA" id="ARBA00022679"/>
    </source>
</evidence>
<gene>
    <name evidence="3" type="ORF">LV75_003693</name>
</gene>
<organism evidence="3 4">
    <name type="scientific">Actinokineospora diospyrosa</name>
    <dbReference type="NCBI Taxonomy" id="103728"/>
    <lineage>
        <taxon>Bacteria</taxon>
        <taxon>Bacillati</taxon>
        <taxon>Actinomycetota</taxon>
        <taxon>Actinomycetes</taxon>
        <taxon>Pseudonocardiales</taxon>
        <taxon>Pseudonocardiaceae</taxon>
        <taxon>Actinokineospora</taxon>
    </lineage>
</organism>
<dbReference type="InterPro" id="IPR007213">
    <property type="entry name" value="Ppm1/Ppm2/Tcmp"/>
</dbReference>
<dbReference type="Pfam" id="PF04072">
    <property type="entry name" value="LCM"/>
    <property type="match status" value="1"/>
</dbReference>
<evidence type="ECO:0000256" key="1">
    <source>
        <dbReference type="ARBA" id="ARBA00022603"/>
    </source>
</evidence>
<accession>A0ABT1IEW9</accession>
<dbReference type="EMBL" id="JAMTCO010000008">
    <property type="protein sequence ID" value="MCP2271181.1"/>
    <property type="molecule type" value="Genomic_DNA"/>
</dbReference>
<reference evidence="3 4" key="1">
    <citation type="submission" date="2022-06" db="EMBL/GenBank/DDBJ databases">
        <title>Genomic Encyclopedia of Archaeal and Bacterial Type Strains, Phase II (KMG-II): from individual species to whole genera.</title>
        <authorList>
            <person name="Goeker M."/>
        </authorList>
    </citation>
    <scope>NUCLEOTIDE SEQUENCE [LARGE SCALE GENOMIC DNA]</scope>
    <source>
        <strain evidence="3 4">DSM 44255</strain>
    </source>
</reference>
<evidence type="ECO:0000313" key="3">
    <source>
        <dbReference type="EMBL" id="MCP2271181.1"/>
    </source>
</evidence>
<sequence>MNGRTPVELGPAQETLLIPLYGRAMETRKRKPLVRDPRAVEMVASIDYDFARFDESGSLRGSVLRGLVFDHWVREFLTEQPNGTVVEIGAGLNTRFERLDNGTCHWVDLDLPDSMALRRRFFAETDRRSMVAGSVVDPDWVAAVRQHPGPYFFVAEAVLIYLSEPDARTAVGHVRTTFPGSRFAFDTWGQWIIDNRHRHGALKKMSAKLVWACDDPRDIESWHPGIRLLDTSAVGGHPELRRHLPLLYRVLMPLVHALPQSRSYRLNLYQV</sequence>
<dbReference type="RefSeq" id="WP_253888129.1">
    <property type="nucleotide sequence ID" value="NZ_BAAAVB010000014.1"/>
</dbReference>
<dbReference type="PANTHER" id="PTHR43619">
    <property type="entry name" value="S-ADENOSYL-L-METHIONINE-DEPENDENT METHYLTRANSFERASE YKTD-RELATED"/>
    <property type="match status" value="1"/>
</dbReference>
<keyword evidence="4" id="KW-1185">Reference proteome</keyword>
<dbReference type="InterPro" id="IPR016874">
    <property type="entry name" value="TcmP-like"/>
</dbReference>
<keyword evidence="2" id="KW-0808">Transferase</keyword>
<dbReference type="Gene3D" id="3.40.50.150">
    <property type="entry name" value="Vaccinia Virus protein VP39"/>
    <property type="match status" value="1"/>
</dbReference>